<evidence type="ECO:0000313" key="2">
    <source>
        <dbReference type="Proteomes" id="UP000235584"/>
    </source>
</evidence>
<dbReference type="KEGG" id="bsto:C0V70_11885"/>
<sequence>MKIKLKKLSQALMDVHKRFLENEKNQAEAYFEKKISSFEFVMMLTQDKGFAWLQPFSALIAEIDALADSEEEMSEVEMKTIAEKVEFLLKDPASSVVSRYNHHLGQDPAFIMFHSNLKNELNEFLKESV</sequence>
<name>A0A2K9NTH2_BACTC</name>
<keyword evidence="2" id="KW-1185">Reference proteome</keyword>
<reference evidence="1 2" key="1">
    <citation type="submission" date="2018-01" db="EMBL/GenBank/DDBJ databases">
        <title>Complete genome sequence of Bacteriovorax stolpii DSM12778.</title>
        <authorList>
            <person name="Tang B."/>
            <person name="Chang J."/>
        </authorList>
    </citation>
    <scope>NUCLEOTIDE SEQUENCE [LARGE SCALE GENOMIC DNA]</scope>
    <source>
        <strain evidence="1 2">DSM 12778</strain>
    </source>
</reference>
<dbReference type="EMBL" id="CP025704">
    <property type="protein sequence ID" value="AUN98787.1"/>
    <property type="molecule type" value="Genomic_DNA"/>
</dbReference>
<evidence type="ECO:0000313" key="1">
    <source>
        <dbReference type="EMBL" id="AUN98787.1"/>
    </source>
</evidence>
<protein>
    <submittedName>
        <fullName evidence="1">Uncharacterized protein</fullName>
    </submittedName>
</protein>
<dbReference type="AlphaFoldDB" id="A0A2K9NTH2"/>
<dbReference type="RefSeq" id="WP_102244078.1">
    <property type="nucleotide sequence ID" value="NZ_CP025704.1"/>
</dbReference>
<organism evidence="1 2">
    <name type="scientific">Bacteriovorax stolpii</name>
    <name type="common">Bdellovibrio stolpii</name>
    <dbReference type="NCBI Taxonomy" id="960"/>
    <lineage>
        <taxon>Bacteria</taxon>
        <taxon>Pseudomonadati</taxon>
        <taxon>Bdellovibrionota</taxon>
        <taxon>Bacteriovoracia</taxon>
        <taxon>Bacteriovoracales</taxon>
        <taxon>Bacteriovoracaceae</taxon>
        <taxon>Bacteriovorax</taxon>
    </lineage>
</organism>
<dbReference type="Proteomes" id="UP000235584">
    <property type="component" value="Chromosome"/>
</dbReference>
<gene>
    <name evidence="1" type="ORF">C0V70_11885</name>
</gene>
<proteinExistence type="predicted"/>
<accession>A0A2K9NTH2</accession>